<feature type="compositionally biased region" description="Low complexity" evidence="11">
    <location>
        <begin position="16"/>
        <end position="26"/>
    </location>
</feature>
<evidence type="ECO:0000256" key="6">
    <source>
        <dbReference type="ARBA" id="ARBA00022833"/>
    </source>
</evidence>
<dbReference type="FunFam" id="3.30.160.60:FF:000257">
    <property type="entry name" value="ZXD family zinc finger C"/>
    <property type="match status" value="1"/>
</dbReference>
<dbReference type="PROSITE" id="PS50157">
    <property type="entry name" value="ZINC_FINGER_C2H2_2"/>
    <property type="match status" value="3"/>
</dbReference>
<evidence type="ECO:0000256" key="10">
    <source>
        <dbReference type="ARBA" id="ARBA00023242"/>
    </source>
</evidence>
<dbReference type="GO" id="GO:0008270">
    <property type="term" value="F:zinc ion binding"/>
    <property type="evidence" value="ECO:0007669"/>
    <property type="project" value="UniProtKB-KW"/>
</dbReference>
<dbReference type="Pfam" id="PF00096">
    <property type="entry name" value="zf-C2H2"/>
    <property type="match status" value="3"/>
</dbReference>
<dbReference type="FunFam" id="3.30.160.60:FF:001506">
    <property type="entry name" value="Zinc finger protein"/>
    <property type="match status" value="1"/>
</dbReference>
<dbReference type="InterPro" id="IPR013087">
    <property type="entry name" value="Znf_C2H2_type"/>
</dbReference>
<dbReference type="PANTHER" id="PTHR23235">
    <property type="entry name" value="KRUEPPEL-LIKE TRANSCRIPTION FACTOR"/>
    <property type="match status" value="1"/>
</dbReference>
<feature type="region of interest" description="Disordered" evidence="11">
    <location>
        <begin position="270"/>
        <end position="356"/>
    </location>
</feature>
<dbReference type="SMART" id="SM00355">
    <property type="entry name" value="ZnF_C2H2"/>
    <property type="match status" value="3"/>
</dbReference>
<dbReference type="Gene3D" id="3.30.160.60">
    <property type="entry name" value="Classic Zinc Finger"/>
    <property type="match status" value="3"/>
</dbReference>
<evidence type="ECO:0000256" key="1">
    <source>
        <dbReference type="ARBA" id="ARBA00004123"/>
    </source>
</evidence>
<dbReference type="EMBL" id="OB660458">
    <property type="protein sequence ID" value="CAD7224882.1"/>
    <property type="molecule type" value="Genomic_DNA"/>
</dbReference>
<keyword evidence="6" id="KW-0862">Zinc</keyword>
<dbReference type="PANTHER" id="PTHR23235:SF139">
    <property type="entry name" value="HUCKEBEIN"/>
    <property type="match status" value="1"/>
</dbReference>
<keyword evidence="8" id="KW-0238">DNA-binding</keyword>
<evidence type="ECO:0000256" key="4">
    <source>
        <dbReference type="ARBA" id="ARBA00022737"/>
    </source>
</evidence>
<dbReference type="PROSITE" id="PS00028">
    <property type="entry name" value="ZINC_FINGER_C2H2_1"/>
    <property type="match status" value="3"/>
</dbReference>
<feature type="compositionally biased region" description="Pro residues" evidence="11">
    <location>
        <begin position="335"/>
        <end position="356"/>
    </location>
</feature>
<proteinExistence type="inferred from homology"/>
<dbReference type="OrthoDB" id="6362124at2759"/>
<keyword evidence="4" id="KW-0677">Repeat</keyword>
<dbReference type="SUPFAM" id="SSF57667">
    <property type="entry name" value="beta-beta-alpha zinc fingers"/>
    <property type="match status" value="2"/>
</dbReference>
<gene>
    <name evidence="12" type="ORF">CTOB1V02_LOCUS2834</name>
</gene>
<reference evidence="12" key="1">
    <citation type="submission" date="2020-11" db="EMBL/GenBank/DDBJ databases">
        <authorList>
            <person name="Tran Van P."/>
        </authorList>
    </citation>
    <scope>NUCLEOTIDE SEQUENCE</scope>
</reference>
<evidence type="ECO:0000313" key="12">
    <source>
        <dbReference type="EMBL" id="CAD7224882.1"/>
    </source>
</evidence>
<dbReference type="FunFam" id="3.30.160.60:FF:000072">
    <property type="entry name" value="zinc finger protein 143 isoform X1"/>
    <property type="match status" value="1"/>
</dbReference>
<comment type="subcellular location">
    <subcellularLocation>
        <location evidence="1">Nucleus</location>
    </subcellularLocation>
</comment>
<keyword evidence="10" id="KW-0539">Nucleus</keyword>
<dbReference type="GO" id="GO:0000981">
    <property type="term" value="F:DNA-binding transcription factor activity, RNA polymerase II-specific"/>
    <property type="evidence" value="ECO:0007669"/>
    <property type="project" value="TreeGrafter"/>
</dbReference>
<name>A0A7R8W4R6_9CRUS</name>
<evidence type="ECO:0000256" key="8">
    <source>
        <dbReference type="ARBA" id="ARBA00023125"/>
    </source>
</evidence>
<comment type="similarity">
    <text evidence="2">Belongs to the krueppel C2H2-type zinc-finger protein family.</text>
</comment>
<keyword evidence="5" id="KW-0863">Zinc-finger</keyword>
<organism evidence="12">
    <name type="scientific">Cyprideis torosa</name>
    <dbReference type="NCBI Taxonomy" id="163714"/>
    <lineage>
        <taxon>Eukaryota</taxon>
        <taxon>Metazoa</taxon>
        <taxon>Ecdysozoa</taxon>
        <taxon>Arthropoda</taxon>
        <taxon>Crustacea</taxon>
        <taxon>Oligostraca</taxon>
        <taxon>Ostracoda</taxon>
        <taxon>Podocopa</taxon>
        <taxon>Podocopida</taxon>
        <taxon>Cytherocopina</taxon>
        <taxon>Cytheroidea</taxon>
        <taxon>Cytherideidae</taxon>
        <taxon>Cyprideis</taxon>
    </lineage>
</organism>
<dbReference type="GO" id="GO:0005634">
    <property type="term" value="C:nucleus"/>
    <property type="evidence" value="ECO:0007669"/>
    <property type="project" value="UniProtKB-SubCell"/>
</dbReference>
<feature type="compositionally biased region" description="Polar residues" evidence="11">
    <location>
        <begin position="71"/>
        <end position="84"/>
    </location>
</feature>
<evidence type="ECO:0000256" key="2">
    <source>
        <dbReference type="ARBA" id="ARBA00006991"/>
    </source>
</evidence>
<dbReference type="AlphaFoldDB" id="A0A7R8W4R6"/>
<evidence type="ECO:0000256" key="11">
    <source>
        <dbReference type="SAM" id="MobiDB-lite"/>
    </source>
</evidence>
<evidence type="ECO:0000256" key="7">
    <source>
        <dbReference type="ARBA" id="ARBA00023015"/>
    </source>
</evidence>
<protein>
    <submittedName>
        <fullName evidence="12">Uncharacterized protein</fullName>
    </submittedName>
</protein>
<feature type="compositionally biased region" description="Low complexity" evidence="11">
    <location>
        <begin position="279"/>
        <end position="300"/>
    </location>
</feature>
<keyword evidence="9" id="KW-0804">Transcription</keyword>
<sequence>MAISQPLNGSSRRLKASSSSSAATSSVFRPWASSKTTEDSSCSESSDEELVLGDPSNGRGSDEDGNKPLENLQSMCERTFSSASLDPPSKSRSSNDPTSSSPSASPPPTTSALNPFLQRPRRHPEASALGESAPPPLRFPFPQSLFPSAAMPSLNGLSVDELPRDVATLHRLGLLSNADIQRIQAKRQRPKKFICPDCNAAFSNNGQLKGHIRIHTGERPFACPHEGCGKTFTRNEELTRHRRIHTGIRPYACPICRKSFGRKDHLKKHIRTHQRLSASGGSTVPRSISSSTTSTVGSPGLLLPPNRHRTSAPIFPTPAHPLLLSLNDNGRQPSIRPPPSSSRPRPPLPPPPPIPPTIPPFLLPQWYLSPFRSL</sequence>
<dbReference type="InterPro" id="IPR036236">
    <property type="entry name" value="Znf_C2H2_sf"/>
</dbReference>
<evidence type="ECO:0000256" key="3">
    <source>
        <dbReference type="ARBA" id="ARBA00022723"/>
    </source>
</evidence>
<accession>A0A7R8W4R6</accession>
<feature type="compositionally biased region" description="Low complexity" evidence="11">
    <location>
        <begin position="88"/>
        <end position="103"/>
    </location>
</feature>
<keyword evidence="7" id="KW-0805">Transcription regulation</keyword>
<evidence type="ECO:0000256" key="5">
    <source>
        <dbReference type="ARBA" id="ARBA00022771"/>
    </source>
</evidence>
<keyword evidence="3" id="KW-0479">Metal-binding</keyword>
<feature type="region of interest" description="Disordered" evidence="11">
    <location>
        <begin position="1"/>
        <end position="116"/>
    </location>
</feature>
<evidence type="ECO:0000256" key="9">
    <source>
        <dbReference type="ARBA" id="ARBA00023163"/>
    </source>
</evidence>
<feature type="compositionally biased region" description="Low complexity" evidence="11">
    <location>
        <begin position="33"/>
        <end position="44"/>
    </location>
</feature>
<dbReference type="GO" id="GO:0000978">
    <property type="term" value="F:RNA polymerase II cis-regulatory region sequence-specific DNA binding"/>
    <property type="evidence" value="ECO:0007669"/>
    <property type="project" value="TreeGrafter"/>
</dbReference>